<dbReference type="SUPFAM" id="SSF141072">
    <property type="entry name" value="CalX-like"/>
    <property type="match status" value="1"/>
</dbReference>
<dbReference type="InterPro" id="IPR003644">
    <property type="entry name" value="Calx_beta"/>
</dbReference>
<dbReference type="RefSeq" id="WP_276529467.1">
    <property type="nucleotide sequence ID" value="NZ_JABCJD010000035.1"/>
</dbReference>
<dbReference type="InterPro" id="IPR038081">
    <property type="entry name" value="CalX-like_sf"/>
</dbReference>
<sequence length="175" mass="17760">SFILELSNPSENAAFSGGAEALRVTGVILDDDGTGANTELFVSDPEVIEGDAGTKLAVFEVRLSQPASSALTVSYATKDGSAVSGADYTAKSGSLTFAAGQDVAFVSVEVKGDLSFEATEYFDLVVTPPAGVSLGTSSLVGTAAILDDESILGPVISVEDGITVEGNDVIFKVSL</sequence>
<comment type="caution">
    <text evidence="6">The sequence shown here is derived from an EMBL/GenBank/DDBJ whole genome shotgun (WGS) entry which is preliminary data.</text>
</comment>
<organism evidence="6 7">
    <name type="scientific">Donghicola mangrovi</name>
    <dbReference type="NCBI Taxonomy" id="2729614"/>
    <lineage>
        <taxon>Bacteria</taxon>
        <taxon>Pseudomonadati</taxon>
        <taxon>Pseudomonadota</taxon>
        <taxon>Alphaproteobacteria</taxon>
        <taxon>Rhodobacterales</taxon>
        <taxon>Roseobacteraceae</taxon>
        <taxon>Donghicola</taxon>
    </lineage>
</organism>
<keyword evidence="2" id="KW-0677">Repeat</keyword>
<gene>
    <name evidence="6" type="ORF">HJ526_19275</name>
</gene>
<evidence type="ECO:0000256" key="3">
    <source>
        <dbReference type="ARBA" id="ARBA00022837"/>
    </source>
</evidence>
<keyword evidence="1" id="KW-0732">Signal</keyword>
<keyword evidence="3" id="KW-0106">Calcium</keyword>
<dbReference type="InterPro" id="IPR051171">
    <property type="entry name" value="CaCA"/>
</dbReference>
<evidence type="ECO:0000313" key="7">
    <source>
        <dbReference type="Proteomes" id="UP000523601"/>
    </source>
</evidence>
<dbReference type="PANTHER" id="PTHR11878">
    <property type="entry name" value="SODIUM/CALCIUM EXCHANGER"/>
    <property type="match status" value="1"/>
</dbReference>
<dbReference type="PANTHER" id="PTHR11878:SF65">
    <property type="entry name" value="NA_CA-EXCHANGE PROTEIN, ISOFORM G"/>
    <property type="match status" value="1"/>
</dbReference>
<dbReference type="Proteomes" id="UP000523601">
    <property type="component" value="Unassembled WGS sequence"/>
</dbReference>
<dbReference type="SMART" id="SM00237">
    <property type="entry name" value="Calx_beta"/>
    <property type="match status" value="1"/>
</dbReference>
<dbReference type="EMBL" id="JABCJD010000035">
    <property type="protein sequence ID" value="NVO29558.1"/>
    <property type="molecule type" value="Genomic_DNA"/>
</dbReference>
<evidence type="ECO:0000313" key="6">
    <source>
        <dbReference type="EMBL" id="NVO29558.1"/>
    </source>
</evidence>
<keyword evidence="4" id="KW-0813">Transport</keyword>
<keyword evidence="7" id="KW-1185">Reference proteome</keyword>
<feature type="non-terminal residue" evidence="6">
    <location>
        <position position="175"/>
    </location>
</feature>
<proteinExistence type="predicted"/>
<protein>
    <submittedName>
        <fullName evidence="6">Aggregation factor core protein MAFp3</fullName>
    </submittedName>
</protein>
<evidence type="ECO:0000256" key="2">
    <source>
        <dbReference type="ARBA" id="ARBA00022737"/>
    </source>
</evidence>
<accession>A0ABX2PJ51</accession>
<reference evidence="6 7" key="1">
    <citation type="submission" date="2020-04" db="EMBL/GenBank/DDBJ databases">
        <title>Donghicola sp., a member of the Rhodobacteraceae family isolated from mangrove forest in Thailand.</title>
        <authorList>
            <person name="Charoenyingcharoen P."/>
            <person name="Yukphan P."/>
        </authorList>
    </citation>
    <scope>NUCLEOTIDE SEQUENCE [LARGE SCALE GENOMIC DNA]</scope>
    <source>
        <strain evidence="6 7">C2-DW-16</strain>
    </source>
</reference>
<evidence type="ECO:0000259" key="5">
    <source>
        <dbReference type="SMART" id="SM00237"/>
    </source>
</evidence>
<name>A0ABX2PJ51_9RHOB</name>
<feature type="non-terminal residue" evidence="6">
    <location>
        <position position="1"/>
    </location>
</feature>
<evidence type="ECO:0000256" key="1">
    <source>
        <dbReference type="ARBA" id="ARBA00022729"/>
    </source>
</evidence>
<feature type="domain" description="Calx-beta" evidence="5">
    <location>
        <begin position="24"/>
        <end position="127"/>
    </location>
</feature>
<dbReference type="Pfam" id="PF03160">
    <property type="entry name" value="Calx-beta"/>
    <property type="match status" value="1"/>
</dbReference>
<keyword evidence="4" id="KW-0406">Ion transport</keyword>
<evidence type="ECO:0000256" key="4">
    <source>
        <dbReference type="ARBA" id="ARBA00023065"/>
    </source>
</evidence>
<dbReference type="Gene3D" id="2.60.40.2030">
    <property type="match status" value="1"/>
</dbReference>